<dbReference type="Proteomes" id="UP000069272">
    <property type="component" value="Chromosome 2L"/>
</dbReference>
<accession>A0A182FX15</accession>
<reference evidence="1" key="2">
    <citation type="submission" date="2022-08" db="UniProtKB">
        <authorList>
            <consortium name="EnsemblMetazoa"/>
        </authorList>
    </citation>
    <scope>IDENTIFICATION</scope>
    <source>
        <strain evidence="1">STECLA/ALBI9_A</strain>
    </source>
</reference>
<dbReference type="AlphaFoldDB" id="A0A182FX15"/>
<protein>
    <submittedName>
        <fullName evidence="1">Uncharacterized protein</fullName>
    </submittedName>
</protein>
<sequence length="50" mass="5438">MLCIPGISALCSRSVALFRRSVPVQDSVPARSQDRPKRENSAGFQTSSCK</sequence>
<dbReference type="EnsemblMetazoa" id="AALB014198-RA">
    <property type="protein sequence ID" value="AALB014198-PA"/>
    <property type="gene ID" value="AALB014198"/>
</dbReference>
<proteinExistence type="predicted"/>
<evidence type="ECO:0000313" key="2">
    <source>
        <dbReference type="Proteomes" id="UP000069272"/>
    </source>
</evidence>
<keyword evidence="2" id="KW-1185">Reference proteome</keyword>
<name>A0A182FX15_ANOAL</name>
<dbReference type="VEuPathDB" id="VectorBase:AALB014198"/>
<organism evidence="1 2">
    <name type="scientific">Anopheles albimanus</name>
    <name type="common">New world malaria mosquito</name>
    <dbReference type="NCBI Taxonomy" id="7167"/>
    <lineage>
        <taxon>Eukaryota</taxon>
        <taxon>Metazoa</taxon>
        <taxon>Ecdysozoa</taxon>
        <taxon>Arthropoda</taxon>
        <taxon>Hexapoda</taxon>
        <taxon>Insecta</taxon>
        <taxon>Pterygota</taxon>
        <taxon>Neoptera</taxon>
        <taxon>Endopterygota</taxon>
        <taxon>Diptera</taxon>
        <taxon>Nematocera</taxon>
        <taxon>Culicoidea</taxon>
        <taxon>Culicidae</taxon>
        <taxon>Anophelinae</taxon>
        <taxon>Anopheles</taxon>
    </lineage>
</organism>
<evidence type="ECO:0000313" key="1">
    <source>
        <dbReference type="EnsemblMetazoa" id="AALB014198-PA"/>
    </source>
</evidence>
<reference evidence="1 2" key="1">
    <citation type="journal article" date="2017" name="G3 (Bethesda)">
        <title>The Physical Genome Mapping of Anopheles albimanus Corrected Scaffold Misassemblies and Identified Interarm Rearrangements in Genus Anopheles.</title>
        <authorList>
            <person name="Artemov G.N."/>
            <person name="Peery A.N."/>
            <person name="Jiang X."/>
            <person name="Tu Z."/>
            <person name="Stegniy V.N."/>
            <person name="Sharakhova M.V."/>
            <person name="Sharakhov I.V."/>
        </authorList>
    </citation>
    <scope>NUCLEOTIDE SEQUENCE [LARGE SCALE GENOMIC DNA]</scope>
    <source>
        <strain evidence="1 2">ALBI9_A</strain>
    </source>
</reference>